<dbReference type="STRING" id="1122247.GCA_000379865_01014"/>
<dbReference type="Proteomes" id="UP000006265">
    <property type="component" value="Unassembled WGS sequence"/>
</dbReference>
<evidence type="ECO:0000313" key="4">
    <source>
        <dbReference type="EMBL" id="EKF21200.1"/>
    </source>
</evidence>
<sequence>MATAMEAFGRVDILVNNAGILRDAAFKNMTPEQVSAVLDVHLAGAFNVTRAVWPIMREANYGRIIQTSSGTGLFGNFGQANYGAAKMGLIGMMHVLAIEGARNNIAINAIAPIARTRMTEDIMGEAGKGMDPELVTPVVVYLAHRSCDRTAHIYSVGGGKVSRVFIGQTKGIEDPALTAEAVAAAIDEIDDPGSFTIRGGPVRTEVG</sequence>
<keyword evidence="5" id="KW-1185">Reference proteome</keyword>
<comment type="caution">
    <text evidence="4">The sequence shown here is derived from an EMBL/GenBank/DDBJ whole genome shotgun (WGS) entry which is preliminary data.</text>
</comment>
<dbReference type="EMBL" id="AMRA01000155">
    <property type="protein sequence ID" value="EKF21200.1"/>
    <property type="molecule type" value="Genomic_DNA"/>
</dbReference>
<protein>
    <submittedName>
        <fullName evidence="4">Short chain dehydrogenase family protein</fullName>
    </submittedName>
</protein>
<dbReference type="AlphaFoldDB" id="K5B9W5"/>
<dbReference type="PRINTS" id="PR00081">
    <property type="entry name" value="GDHRDH"/>
</dbReference>
<dbReference type="InterPro" id="IPR051687">
    <property type="entry name" value="Peroxisomal_Beta-Oxidation"/>
</dbReference>
<proteinExistence type="inferred from homology"/>
<dbReference type="PROSITE" id="PS00061">
    <property type="entry name" value="ADH_SHORT"/>
    <property type="match status" value="1"/>
</dbReference>
<dbReference type="SUPFAM" id="SSF51735">
    <property type="entry name" value="NAD(P)-binding Rossmann-fold domains"/>
    <property type="match status" value="1"/>
</dbReference>
<dbReference type="eggNOG" id="COG1028">
    <property type="taxonomic scope" value="Bacteria"/>
</dbReference>
<dbReference type="PANTHER" id="PTHR45024">
    <property type="entry name" value="DEHYDROGENASES, SHORT CHAIN"/>
    <property type="match status" value="1"/>
</dbReference>
<gene>
    <name evidence="4" type="ORF">C731_4786</name>
</gene>
<dbReference type="Gene3D" id="3.40.50.720">
    <property type="entry name" value="NAD(P)-binding Rossmann-like Domain"/>
    <property type="match status" value="2"/>
</dbReference>
<reference evidence="4 5" key="1">
    <citation type="journal article" date="2012" name="J. Bacteriol.">
        <title>Genome sequence of Mycobacterium hassiacum DSM 44199, a rare source of heat-stable mycobacterial proteins.</title>
        <authorList>
            <person name="Tiago I."/>
            <person name="Maranha A."/>
            <person name="Mendes V."/>
            <person name="Alarico S."/>
            <person name="Moynihan P.J."/>
            <person name="Clarke A.J."/>
            <person name="Macedo-Ribeiro S."/>
            <person name="Pereira P.J."/>
            <person name="Empadinhas N."/>
        </authorList>
    </citation>
    <scope>NUCLEOTIDE SEQUENCE [LARGE SCALE GENOMIC DNA]</scope>
    <source>
        <strain evidence="5">DSM 44199 / CIP 105218 / JCM 12690 / 3849</strain>
    </source>
</reference>
<dbReference type="GO" id="GO:0016491">
    <property type="term" value="F:oxidoreductase activity"/>
    <property type="evidence" value="ECO:0007669"/>
    <property type="project" value="UniProtKB-KW"/>
</dbReference>
<evidence type="ECO:0000256" key="1">
    <source>
        <dbReference type="ARBA" id="ARBA00006484"/>
    </source>
</evidence>
<dbReference type="InterPro" id="IPR036291">
    <property type="entry name" value="NAD(P)-bd_dom_sf"/>
</dbReference>
<name>K5B9W5_MYCHD</name>
<dbReference type="PATRIC" id="fig|1122247.3.peg.4586"/>
<keyword evidence="2" id="KW-0560">Oxidoreductase</keyword>
<accession>K5B9W5</accession>
<dbReference type="InterPro" id="IPR020904">
    <property type="entry name" value="Sc_DH/Rdtase_CS"/>
</dbReference>
<dbReference type="PRINTS" id="PR00080">
    <property type="entry name" value="SDRFAMILY"/>
</dbReference>
<dbReference type="Pfam" id="PF00106">
    <property type="entry name" value="adh_short"/>
    <property type="match status" value="1"/>
</dbReference>
<evidence type="ECO:0000256" key="2">
    <source>
        <dbReference type="ARBA" id="ARBA00023002"/>
    </source>
</evidence>
<evidence type="ECO:0000313" key="5">
    <source>
        <dbReference type="Proteomes" id="UP000006265"/>
    </source>
</evidence>
<evidence type="ECO:0000256" key="3">
    <source>
        <dbReference type="RuleBase" id="RU000363"/>
    </source>
</evidence>
<comment type="similarity">
    <text evidence="1 3">Belongs to the short-chain dehydrogenases/reductases (SDR) family.</text>
</comment>
<organism evidence="4 5">
    <name type="scientific">Mycolicibacterium hassiacum (strain DSM 44199 / CIP 105218 / JCM 12690 / 3849)</name>
    <name type="common">Mycobacterium hassiacum</name>
    <dbReference type="NCBI Taxonomy" id="1122247"/>
    <lineage>
        <taxon>Bacteria</taxon>
        <taxon>Bacillati</taxon>
        <taxon>Actinomycetota</taxon>
        <taxon>Actinomycetes</taxon>
        <taxon>Mycobacteriales</taxon>
        <taxon>Mycobacteriaceae</taxon>
        <taxon>Mycolicibacterium</taxon>
    </lineage>
</organism>
<dbReference type="InterPro" id="IPR002347">
    <property type="entry name" value="SDR_fam"/>
</dbReference>
<dbReference type="PANTHER" id="PTHR45024:SF2">
    <property type="entry name" value="SCP2 DOMAIN-CONTAINING PROTEIN"/>
    <property type="match status" value="1"/>
</dbReference>